<feature type="region of interest" description="Disordered" evidence="1">
    <location>
        <begin position="1"/>
        <end position="31"/>
    </location>
</feature>
<dbReference type="EMBL" id="RIBY02000524">
    <property type="protein sequence ID" value="KAH9841222.1"/>
    <property type="molecule type" value="Genomic_DNA"/>
</dbReference>
<proteinExistence type="predicted"/>
<evidence type="ECO:0000256" key="1">
    <source>
        <dbReference type="SAM" id="MobiDB-lite"/>
    </source>
</evidence>
<reference evidence="2 3" key="2">
    <citation type="journal article" date="2021" name="Curr. Genet.">
        <title>Genetic response to nitrogen starvation in the aggressive Eucalyptus foliar pathogen Teratosphaeria destructans.</title>
        <authorList>
            <person name="Havenga M."/>
            <person name="Wingfield B.D."/>
            <person name="Wingfield M.J."/>
            <person name="Dreyer L.L."/>
            <person name="Roets F."/>
            <person name="Aylward J."/>
        </authorList>
    </citation>
    <scope>NUCLEOTIDE SEQUENCE [LARGE SCALE GENOMIC DNA]</scope>
    <source>
        <strain evidence="2">CMW44962</strain>
    </source>
</reference>
<reference evidence="2 3" key="1">
    <citation type="journal article" date="2018" name="IMA Fungus">
        <title>IMA Genome-F 10: Nine draft genome sequences of Claviceps purpurea s.lat., including C. arundinis, C. humidiphila, and C. cf. spartinae, pseudomolecules for the pitch canker pathogen Fusarium circinatum, draft genome of Davidsoniella eucalypti, Grosmannia galeiformis, Quambalaria eucalypti, and Teratosphaeria destructans.</title>
        <authorList>
            <person name="Wingfield B.D."/>
            <person name="Liu M."/>
            <person name="Nguyen H.D."/>
            <person name="Lane F.A."/>
            <person name="Morgan S.W."/>
            <person name="De Vos L."/>
            <person name="Wilken P.M."/>
            <person name="Duong T.A."/>
            <person name="Aylward J."/>
            <person name="Coetzee M.P."/>
            <person name="Dadej K."/>
            <person name="De Beer Z.W."/>
            <person name="Findlay W."/>
            <person name="Havenga M."/>
            <person name="Kolarik M."/>
            <person name="Menzies J.G."/>
            <person name="Naidoo K."/>
            <person name="Pochopski O."/>
            <person name="Shoukouhi P."/>
            <person name="Santana Q.C."/>
            <person name="Seifert K.A."/>
            <person name="Soal N."/>
            <person name="Steenkamp E.T."/>
            <person name="Tatham C.T."/>
            <person name="van der Nest M.A."/>
            <person name="Wingfield M.J."/>
        </authorList>
    </citation>
    <scope>NUCLEOTIDE SEQUENCE [LARGE SCALE GENOMIC DNA]</scope>
    <source>
        <strain evidence="2">CMW44962</strain>
    </source>
</reference>
<dbReference type="Proteomes" id="UP001138500">
    <property type="component" value="Unassembled WGS sequence"/>
</dbReference>
<comment type="caution">
    <text evidence="2">The sequence shown here is derived from an EMBL/GenBank/DDBJ whole genome shotgun (WGS) entry which is preliminary data.</text>
</comment>
<sequence>MPVVAPPGAPSAGTPSNTALMPPFTRGPIEDRRTDDRRIAEAVADAYRPLGLDSAVEDLKTQHVERPRAEYGATDTSHCVDELCWRALLANAVTVAKEVSLARDQ</sequence>
<organism evidence="2 3">
    <name type="scientific">Teratosphaeria destructans</name>
    <dbReference type="NCBI Taxonomy" id="418781"/>
    <lineage>
        <taxon>Eukaryota</taxon>
        <taxon>Fungi</taxon>
        <taxon>Dikarya</taxon>
        <taxon>Ascomycota</taxon>
        <taxon>Pezizomycotina</taxon>
        <taxon>Dothideomycetes</taxon>
        <taxon>Dothideomycetidae</taxon>
        <taxon>Mycosphaerellales</taxon>
        <taxon>Teratosphaeriaceae</taxon>
        <taxon>Teratosphaeria</taxon>
    </lineage>
</organism>
<protein>
    <submittedName>
        <fullName evidence="2">Uncharacterized protein</fullName>
    </submittedName>
</protein>
<dbReference type="AlphaFoldDB" id="A0A9W7SY95"/>
<accession>A0A9W7SY95</accession>
<evidence type="ECO:0000313" key="2">
    <source>
        <dbReference type="EMBL" id="KAH9841222.1"/>
    </source>
</evidence>
<evidence type="ECO:0000313" key="3">
    <source>
        <dbReference type="Proteomes" id="UP001138500"/>
    </source>
</evidence>
<gene>
    <name evidence="2" type="ORF">Tdes44962_MAKER07834</name>
</gene>
<name>A0A9W7SY95_9PEZI</name>
<keyword evidence="3" id="KW-1185">Reference proteome</keyword>